<organism evidence="2 3">
    <name type="scientific">Stemphylium lycopersici</name>
    <name type="common">Tomato gray leaf spot disease fungus</name>
    <name type="synonym">Thyrospora lycopersici</name>
    <dbReference type="NCBI Taxonomy" id="183478"/>
    <lineage>
        <taxon>Eukaryota</taxon>
        <taxon>Fungi</taxon>
        <taxon>Dikarya</taxon>
        <taxon>Ascomycota</taxon>
        <taxon>Pezizomycotina</taxon>
        <taxon>Dothideomycetes</taxon>
        <taxon>Pleosporomycetidae</taxon>
        <taxon>Pleosporales</taxon>
        <taxon>Pleosporineae</taxon>
        <taxon>Pleosporaceae</taxon>
        <taxon>Stemphylium</taxon>
    </lineage>
</organism>
<name>A0A364MS81_STELY</name>
<feature type="region of interest" description="Disordered" evidence="1">
    <location>
        <begin position="74"/>
        <end position="118"/>
    </location>
</feature>
<reference evidence="3" key="1">
    <citation type="submission" date="2018-05" db="EMBL/GenBank/DDBJ databases">
        <title>Draft genome sequence of Stemphylium lycopersici strain CIDEFI 213.</title>
        <authorList>
            <person name="Medina R."/>
            <person name="Franco M.E.E."/>
            <person name="Lucentini C.G."/>
            <person name="Saparrat M.C.N."/>
            <person name="Balatti P.A."/>
        </authorList>
    </citation>
    <scope>NUCLEOTIDE SEQUENCE [LARGE SCALE GENOMIC DNA]</scope>
    <source>
        <strain evidence="3">CIDEFI 213</strain>
    </source>
</reference>
<dbReference type="Proteomes" id="UP000249619">
    <property type="component" value="Unassembled WGS sequence"/>
</dbReference>
<evidence type="ECO:0000313" key="2">
    <source>
        <dbReference type="EMBL" id="RAR01119.1"/>
    </source>
</evidence>
<keyword evidence="3" id="KW-1185">Reference proteome</keyword>
<feature type="compositionally biased region" description="Polar residues" evidence="1">
    <location>
        <begin position="74"/>
        <end position="90"/>
    </location>
</feature>
<proteinExistence type="predicted"/>
<accession>A0A364MS81</accession>
<gene>
    <name evidence="2" type="ORF">DDE83_008986</name>
</gene>
<evidence type="ECO:0000313" key="3">
    <source>
        <dbReference type="Proteomes" id="UP000249619"/>
    </source>
</evidence>
<evidence type="ECO:0000256" key="1">
    <source>
        <dbReference type="SAM" id="MobiDB-lite"/>
    </source>
</evidence>
<dbReference type="AlphaFoldDB" id="A0A364MS81"/>
<dbReference type="EMBL" id="QGDH01000296">
    <property type="protein sequence ID" value="RAR01119.1"/>
    <property type="molecule type" value="Genomic_DNA"/>
</dbReference>
<comment type="caution">
    <text evidence="2">The sequence shown here is derived from an EMBL/GenBank/DDBJ whole genome shotgun (WGS) entry which is preliminary data.</text>
</comment>
<sequence>MEEAIEEDKRSVSASVKRRFIKDAEVVERAFGKKYEERFTQLVHPAYVCTSKYSYLRVLVAFFKVMRGHEEQAFSRQQLTQHPNAVSSGSKRALGEPVSPDPKKQRLGGAGHLTRSVQDGSMPQVRCTVEGGSLSQETTYIPNNILPPNQTPSHEELNRLQYYREIPIPDTNSITVVYRWGGGPALRTMREGCSFNRDQEECEWYWAYIVLDLLPFSFLKEFIKQSDVWKEENRESSETQCVQLCMYQRPESAYCYLYCIVPKAVVSECRGSYDTDPAPL</sequence>
<protein>
    <submittedName>
        <fullName evidence="2">Uncharacterized protein</fullName>
    </submittedName>
</protein>